<keyword evidence="3 8" id="KW-0479">Metal-binding</keyword>
<dbReference type="Pfam" id="PF18072">
    <property type="entry name" value="FGAR-AT_linker"/>
    <property type="match status" value="1"/>
</dbReference>
<feature type="binding site" evidence="8">
    <location>
        <position position="277"/>
    </location>
    <ligand>
        <name>substrate</name>
    </ligand>
</feature>
<dbReference type="Gene3D" id="3.90.650.10">
    <property type="entry name" value="PurM-like C-terminal domain"/>
    <property type="match status" value="2"/>
</dbReference>
<evidence type="ECO:0000259" key="10">
    <source>
        <dbReference type="Pfam" id="PF02769"/>
    </source>
</evidence>
<evidence type="ECO:0000256" key="7">
    <source>
        <dbReference type="ARBA" id="ARBA00022842"/>
    </source>
</evidence>
<feature type="active site" description="Proton acceptor" evidence="8">
    <location>
        <position position="124"/>
    </location>
</feature>
<dbReference type="NCBIfam" id="NF002290">
    <property type="entry name" value="PRK01213.1"/>
    <property type="match status" value="1"/>
</dbReference>
<gene>
    <name evidence="8" type="primary">purL</name>
    <name evidence="12" type="ORF">A3207_06170</name>
</gene>
<dbReference type="SUPFAM" id="SSF55326">
    <property type="entry name" value="PurM N-terminal domain-like"/>
    <property type="match status" value="2"/>
</dbReference>
<feature type="binding site" evidence="8">
    <location>
        <position position="577"/>
    </location>
    <ligand>
        <name>Mg(2+)</name>
        <dbReference type="ChEBI" id="CHEBI:18420"/>
        <label>1</label>
    </ligand>
</feature>
<evidence type="ECO:0000256" key="1">
    <source>
        <dbReference type="ARBA" id="ARBA00022490"/>
    </source>
</evidence>
<evidence type="ECO:0000259" key="9">
    <source>
        <dbReference type="Pfam" id="PF00586"/>
    </source>
</evidence>
<dbReference type="InterPro" id="IPR036676">
    <property type="entry name" value="PurM-like_C_sf"/>
</dbReference>
<dbReference type="CDD" id="cd02204">
    <property type="entry name" value="PurL_repeat2"/>
    <property type="match status" value="1"/>
</dbReference>
<feature type="domain" description="PurM-like C-terminal" evidence="10">
    <location>
        <begin position="614"/>
        <end position="747"/>
    </location>
</feature>
<dbReference type="Gene3D" id="3.30.1330.10">
    <property type="entry name" value="PurM-like, N-terminal domain"/>
    <property type="match status" value="2"/>
</dbReference>
<comment type="caution">
    <text evidence="12">The sequence shown here is derived from an EMBL/GenBank/DDBJ whole genome shotgun (WGS) entry which is preliminary data.</text>
</comment>
<feature type="binding site" evidence="8">
    <location>
        <position position="122"/>
    </location>
    <ligand>
        <name>Mg(2+)</name>
        <dbReference type="ChEBI" id="CHEBI:18420"/>
        <label>1</label>
    </ligand>
</feature>
<comment type="pathway">
    <text evidence="8">Purine metabolism; IMP biosynthesis via de novo pathway; 5-amino-1-(5-phospho-D-ribosyl)imidazole from N(2)-formyl-N(1)-(5-phospho-D-ribosyl)glycinamide: step 1/2.</text>
</comment>
<feature type="domain" description="PurM-like C-terminal" evidence="10">
    <location>
        <begin position="238"/>
        <end position="394"/>
    </location>
</feature>
<reference evidence="12" key="1">
    <citation type="submission" date="2016-03" db="EMBL/GenBank/DDBJ databases">
        <authorList>
            <person name="Borrel G."/>
            <person name="Mccann A."/>
            <person name="O'Toole P.W."/>
        </authorList>
    </citation>
    <scope>NUCLEOTIDE SEQUENCE</scope>
    <source>
        <strain evidence="12">183</strain>
    </source>
</reference>
<dbReference type="GO" id="GO:0005737">
    <property type="term" value="C:cytoplasm"/>
    <property type="evidence" value="ECO:0007669"/>
    <property type="project" value="UniProtKB-SubCell"/>
</dbReference>
<sequence length="774" mass="83579">MRDLMLDLKLAKKRDVPFSLYDIDIFSASDEELKEISSKLGLNLSLQEMKDVRAYFQSKQRMPTDVEIQSIAQAWSEHCCYKSSKVFLRENIFNTPTTDVLSKGDAGVMNFDDDYAYCLRIESHNHPSAIEPYGGAATGIGGIVRDVLAMGAQPIALVDPLFFGEPDLKEVPAGTKLPKYLIKGVVGGIRDYGNRIGIPTVAGGMFFDKSYTGNCLVNVGCIGFLRKDKLLNNSVKGVGDVLILVGGKTGRDGIHGVNFASAELHERSEDESRGAVQLGDPIMKEPTIHACLEANDKGLLSGIKDLGGGGLSCVVGEIALAGGCGAVVQVDAVHLKEEGLAPWEIWVSESQERMMLAAPKENTEAILDIFKMWDVPAVVIGEVVDEQKVTLYYKNEIIYELDLDFLTKGPEYCRPCAEAEDIPKTAVKKPQIPGDLSSVLLSLLSDPNVASKDWVIRQYDHEVRGNTVIKPLQGDVSHPGPADATVIRPLPGSCRGLAIAIGVNPWFAGLDPLKGGKSAIDETCRNITAVGGKPHALTDCLNFGNPEKPEKLYEFREALKGIGDMAKALNLAVPSGNVSFYNETTYGSVLPAPTILGVGIVEDIRKCVTTDFKEEGNPVYLVGKTKDEMGASLLWRRFGGEGGNVPDSDPEELSKNSDIVREAISSGLVKSCHDCSDGGVAVAVSEMCIGGNVGFEGTLPEDMPAEVFLFSESNSRFILEIDAAQESKWKELAGDRAQKIGELRGDKIAFGSKVSISVQSARDAWSKPLWNIMG</sequence>
<dbReference type="InterPro" id="IPR041609">
    <property type="entry name" value="PurL_linker"/>
</dbReference>
<dbReference type="InterPro" id="IPR010074">
    <property type="entry name" value="PRibForGlyAmidine_synth_PurL"/>
</dbReference>
<evidence type="ECO:0000256" key="2">
    <source>
        <dbReference type="ARBA" id="ARBA00022598"/>
    </source>
</evidence>
<dbReference type="SUPFAM" id="SSF109736">
    <property type="entry name" value="FGAM synthase PurL, linker domain"/>
    <property type="match status" value="1"/>
</dbReference>
<dbReference type="Pfam" id="PF00586">
    <property type="entry name" value="AIRS"/>
    <property type="match status" value="2"/>
</dbReference>
<dbReference type="UniPathway" id="UPA00074">
    <property type="reaction ID" value="UER00128"/>
</dbReference>
<protein>
    <recommendedName>
        <fullName evidence="8">Phosphoribosylformylglycinamidine synthase subunit PurL</fullName>
        <shortName evidence="8">FGAM synthase</shortName>
        <ecNumber evidence="8">6.3.5.3</ecNumber>
    </recommendedName>
    <alternativeName>
        <fullName evidence="8">Formylglycinamide ribonucleotide amidotransferase subunit II</fullName>
        <shortName evidence="8">FGAR amidotransferase II</shortName>
        <shortName evidence="8">FGAR-AT II</shortName>
    </alternativeName>
    <alternativeName>
        <fullName evidence="8">Glutamine amidotransferase PurL</fullName>
    </alternativeName>
    <alternativeName>
        <fullName evidence="8">Phosphoribosylformylglycinamidine synthase subunit II</fullName>
    </alternativeName>
</protein>
<feature type="domain" description="PurM-like N-terminal" evidence="9">
    <location>
        <begin position="104"/>
        <end position="224"/>
    </location>
</feature>
<comment type="caution">
    <text evidence="8">Lacks conserved residue(s) required for the propagation of feature annotation.</text>
</comment>
<dbReference type="GO" id="GO:0006189">
    <property type="term" value="P:'de novo' IMP biosynthetic process"/>
    <property type="evidence" value="ECO:0007669"/>
    <property type="project" value="UniProtKB-UniRule"/>
</dbReference>
<feature type="binding site" evidence="8">
    <location>
        <begin position="123"/>
        <end position="126"/>
    </location>
    <ligand>
        <name>substrate</name>
    </ligand>
</feature>
<feature type="binding site" evidence="8">
    <location>
        <position position="146"/>
    </location>
    <ligand>
        <name>Mg(2+)</name>
        <dbReference type="ChEBI" id="CHEBI:18420"/>
        <label>2</label>
    </ligand>
</feature>
<evidence type="ECO:0000259" key="11">
    <source>
        <dbReference type="Pfam" id="PF18072"/>
    </source>
</evidence>
<evidence type="ECO:0000313" key="13">
    <source>
        <dbReference type="Proteomes" id="UP000752814"/>
    </source>
</evidence>
<keyword evidence="2 8" id="KW-0436">Ligase</keyword>
<keyword evidence="6 8" id="KW-0067">ATP-binding</keyword>
<dbReference type="PIRSF" id="PIRSF001587">
    <property type="entry name" value="FGAM_synthase_II"/>
    <property type="match status" value="1"/>
</dbReference>
<evidence type="ECO:0000256" key="4">
    <source>
        <dbReference type="ARBA" id="ARBA00022741"/>
    </source>
</evidence>
<feature type="binding site" evidence="8">
    <location>
        <position position="579"/>
    </location>
    <ligand>
        <name>substrate</name>
    </ligand>
</feature>
<dbReference type="InterPro" id="IPR036921">
    <property type="entry name" value="PurM-like_N_sf"/>
</dbReference>
<dbReference type="GO" id="GO:0004642">
    <property type="term" value="F:phosphoribosylformylglycinamidine synthase activity"/>
    <property type="evidence" value="ECO:0007669"/>
    <property type="project" value="UniProtKB-UniRule"/>
</dbReference>
<comment type="subcellular location">
    <subcellularLocation>
        <location evidence="8">Cytoplasm</location>
    </subcellularLocation>
</comment>
<feature type="binding site" evidence="8">
    <location>
        <position position="305"/>
    </location>
    <ligand>
        <name>Mg(2+)</name>
        <dbReference type="ChEBI" id="CHEBI:18420"/>
        <label>2</label>
    </ligand>
</feature>
<keyword evidence="5 8" id="KW-0658">Purine biosynthesis</keyword>
<dbReference type="EC" id="6.3.5.3" evidence="8"/>
<feature type="active site" evidence="8">
    <location>
        <position position="78"/>
    </location>
</feature>
<feature type="binding site" evidence="8">
    <location>
        <position position="145"/>
    </location>
    <ligand>
        <name>substrate</name>
    </ligand>
</feature>
<feature type="binding site" evidence="8">
    <location>
        <begin position="349"/>
        <end position="351"/>
    </location>
    <ligand>
        <name>substrate</name>
    </ligand>
</feature>
<dbReference type="PANTHER" id="PTHR43555:SF1">
    <property type="entry name" value="PHOSPHORIBOSYLFORMYLGLYCINAMIDINE SYNTHASE SUBUNIT PURL"/>
    <property type="match status" value="1"/>
</dbReference>
<feature type="binding site" evidence="8">
    <location>
        <position position="576"/>
    </location>
    <ligand>
        <name>ATP</name>
        <dbReference type="ChEBI" id="CHEBI:30616"/>
    </ligand>
</feature>
<proteinExistence type="inferred from homology"/>
<organism evidence="12 13">
    <name type="scientific">Candidatus Methanomassiliicoccus intestinalis</name>
    <dbReference type="NCBI Taxonomy" id="1406512"/>
    <lineage>
        <taxon>Archaea</taxon>
        <taxon>Methanobacteriati</taxon>
        <taxon>Thermoplasmatota</taxon>
        <taxon>Thermoplasmata</taxon>
        <taxon>Methanomassiliicoccales</taxon>
        <taxon>Methanomassiliicoccaceae</taxon>
        <taxon>Methanomassiliicoccus</taxon>
    </lineage>
</organism>
<feature type="binding site" evidence="8">
    <location>
        <position position="120"/>
    </location>
    <ligand>
        <name>ATP</name>
        <dbReference type="ChEBI" id="CHEBI:30616"/>
    </ligand>
</feature>
<dbReference type="InterPro" id="IPR010918">
    <property type="entry name" value="PurM-like_C_dom"/>
</dbReference>
<evidence type="ECO:0000256" key="8">
    <source>
        <dbReference type="HAMAP-Rule" id="MF_00420"/>
    </source>
</evidence>
<dbReference type="Gene3D" id="1.10.8.750">
    <property type="entry name" value="Phosphoribosylformylglycinamidine synthase, linker domain"/>
    <property type="match status" value="1"/>
</dbReference>
<evidence type="ECO:0000256" key="3">
    <source>
        <dbReference type="ARBA" id="ARBA00022723"/>
    </source>
</evidence>
<dbReference type="AlphaFoldDB" id="A0A8J8PG14"/>
<evidence type="ECO:0000256" key="5">
    <source>
        <dbReference type="ARBA" id="ARBA00022755"/>
    </source>
</evidence>
<feature type="domain" description="Phosphoribosylformylglycinamidine synthase linker" evidence="11">
    <location>
        <begin position="33"/>
        <end position="82"/>
    </location>
</feature>
<comment type="catalytic activity">
    <reaction evidence="8">
        <text>N(2)-formyl-N(1)-(5-phospho-beta-D-ribosyl)glycinamide + L-glutamine + ATP + H2O = 2-formamido-N(1)-(5-O-phospho-beta-D-ribosyl)acetamidine + L-glutamate + ADP + phosphate + H(+)</text>
        <dbReference type="Rhea" id="RHEA:17129"/>
        <dbReference type="ChEBI" id="CHEBI:15377"/>
        <dbReference type="ChEBI" id="CHEBI:15378"/>
        <dbReference type="ChEBI" id="CHEBI:29985"/>
        <dbReference type="ChEBI" id="CHEBI:30616"/>
        <dbReference type="ChEBI" id="CHEBI:43474"/>
        <dbReference type="ChEBI" id="CHEBI:58359"/>
        <dbReference type="ChEBI" id="CHEBI:147286"/>
        <dbReference type="ChEBI" id="CHEBI:147287"/>
        <dbReference type="ChEBI" id="CHEBI:456216"/>
        <dbReference type="EC" id="6.3.5.3"/>
    </reaction>
</comment>
<feature type="domain" description="PurM-like N-terminal" evidence="9">
    <location>
        <begin position="483"/>
        <end position="601"/>
    </location>
</feature>
<accession>A0A8J8PG14</accession>
<dbReference type="SUPFAM" id="SSF56042">
    <property type="entry name" value="PurM C-terminal domain-like"/>
    <property type="match status" value="2"/>
</dbReference>
<dbReference type="EMBL" id="LVVT01000007">
    <property type="protein sequence ID" value="TQS83913.1"/>
    <property type="molecule type" value="Genomic_DNA"/>
</dbReference>
<comment type="similarity">
    <text evidence="8">Belongs to the FGAMS family.</text>
</comment>
<dbReference type="Proteomes" id="UP000752814">
    <property type="component" value="Unassembled WGS sequence"/>
</dbReference>
<comment type="function">
    <text evidence="8">Part of the phosphoribosylformylglycinamidine synthase complex involved in the purines biosynthetic pathway. Catalyzes the ATP-dependent conversion of formylglycinamide ribonucleotide (FGAR) and glutamine to yield formylglycinamidine ribonucleotide (FGAM) and glutamate. The FGAM synthase complex is composed of three subunits. PurQ produces an ammonia molecule by converting glutamine to glutamate. PurL transfers the ammonia molecule to FGAR to form FGAM in an ATP-dependent manner. PurS interacts with PurQ and PurL and is thought to assist in the transfer of the ammonia molecule from PurQ to PurL.</text>
</comment>
<feature type="binding site" evidence="8">
    <location>
        <position position="81"/>
    </location>
    <ligand>
        <name>ATP</name>
        <dbReference type="ChEBI" id="CHEBI:30616"/>
    </ligand>
</feature>
<feature type="binding site" evidence="8">
    <location>
        <position position="539"/>
    </location>
    <ligand>
        <name>ATP</name>
        <dbReference type="ChEBI" id="CHEBI:30616"/>
    </ligand>
</feature>
<dbReference type="GO" id="GO:0005524">
    <property type="term" value="F:ATP binding"/>
    <property type="evidence" value="ECO:0007669"/>
    <property type="project" value="UniProtKB-UniRule"/>
</dbReference>
<dbReference type="NCBIfam" id="TIGR01736">
    <property type="entry name" value="FGAM_synth_II"/>
    <property type="match status" value="1"/>
</dbReference>
<dbReference type="CDD" id="cd02203">
    <property type="entry name" value="PurL_repeat1"/>
    <property type="match status" value="1"/>
</dbReference>
<name>A0A8J8PG14_9ARCH</name>
<comment type="subunit">
    <text evidence="8">Monomer. Part of the FGAM synthase complex composed of 1 PurL, 1 PurQ and 2 PurS subunits.</text>
</comment>
<dbReference type="PANTHER" id="PTHR43555">
    <property type="entry name" value="PHOSPHORIBOSYLFORMYLGLYCINAMIDINE SYNTHASE SUBUNIT PURL"/>
    <property type="match status" value="1"/>
</dbReference>
<evidence type="ECO:0000313" key="12">
    <source>
        <dbReference type="EMBL" id="TQS83913.1"/>
    </source>
</evidence>
<keyword evidence="1 8" id="KW-0963">Cytoplasm</keyword>
<evidence type="ECO:0000256" key="6">
    <source>
        <dbReference type="ARBA" id="ARBA00022840"/>
    </source>
</evidence>
<dbReference type="HAMAP" id="MF_00420">
    <property type="entry name" value="PurL_2"/>
    <property type="match status" value="1"/>
</dbReference>
<dbReference type="GO" id="GO:0000287">
    <property type="term" value="F:magnesium ion binding"/>
    <property type="evidence" value="ECO:0007669"/>
    <property type="project" value="UniProtKB-UniRule"/>
</dbReference>
<keyword evidence="7 8" id="KW-0460">Magnesium</keyword>
<dbReference type="InterPro" id="IPR016188">
    <property type="entry name" value="PurM-like_N"/>
</dbReference>
<keyword evidence="4 8" id="KW-0547">Nucleotide-binding</keyword>
<dbReference type="Pfam" id="PF02769">
    <property type="entry name" value="AIRS_C"/>
    <property type="match status" value="2"/>
</dbReference>